<gene>
    <name evidence="2" type="ORF">BDZ90DRAFT_231063</name>
</gene>
<sequence length="241" mass="26884">MIPSASLARSSSREVLFYRTPRFYPENIVHTLAIASHFAREAERAADETAKRSGRRAPKPEEAGLKWISVLREPVQSRIINTGHVAFTDRDIAAQVARSSTVEQVHFAAKRAADRATGSKRKEKQYASLSDVAPFIGLELPKDWQSPSAAPSDPVVPENSSSSPHSHWSDYEEKWFQVTAYPSESQSELRASSSSSKKLNPAALKHREALKEWPGFKRLLAEAEKKMPKDVFSDKLDKRGA</sequence>
<dbReference type="Proteomes" id="UP000245884">
    <property type="component" value="Unassembled WGS sequence"/>
</dbReference>
<feature type="region of interest" description="Disordered" evidence="1">
    <location>
        <begin position="144"/>
        <end position="168"/>
    </location>
</feature>
<dbReference type="RefSeq" id="XP_025363674.1">
    <property type="nucleotide sequence ID" value="XM_025505702.1"/>
</dbReference>
<evidence type="ECO:0000313" key="2">
    <source>
        <dbReference type="EMBL" id="PWN29062.1"/>
    </source>
</evidence>
<proteinExistence type="predicted"/>
<dbReference type="GeneID" id="37027525"/>
<protein>
    <submittedName>
        <fullName evidence="2">Uncharacterized protein</fullName>
    </submittedName>
</protein>
<name>A0A316UV06_9BASI</name>
<evidence type="ECO:0000313" key="3">
    <source>
        <dbReference type="Proteomes" id="UP000245884"/>
    </source>
</evidence>
<dbReference type="EMBL" id="KZ819664">
    <property type="protein sequence ID" value="PWN29062.1"/>
    <property type="molecule type" value="Genomic_DNA"/>
</dbReference>
<dbReference type="AlphaFoldDB" id="A0A316UV06"/>
<keyword evidence="3" id="KW-1185">Reference proteome</keyword>
<feature type="compositionally biased region" description="Low complexity" evidence="1">
    <location>
        <begin position="146"/>
        <end position="166"/>
    </location>
</feature>
<accession>A0A316UV06</accession>
<organism evidence="2 3">
    <name type="scientific">Jaminaea rosea</name>
    <dbReference type="NCBI Taxonomy" id="1569628"/>
    <lineage>
        <taxon>Eukaryota</taxon>
        <taxon>Fungi</taxon>
        <taxon>Dikarya</taxon>
        <taxon>Basidiomycota</taxon>
        <taxon>Ustilaginomycotina</taxon>
        <taxon>Exobasidiomycetes</taxon>
        <taxon>Microstromatales</taxon>
        <taxon>Microstromatales incertae sedis</taxon>
        <taxon>Jaminaea</taxon>
    </lineage>
</organism>
<evidence type="ECO:0000256" key="1">
    <source>
        <dbReference type="SAM" id="MobiDB-lite"/>
    </source>
</evidence>
<reference evidence="2 3" key="1">
    <citation type="journal article" date="2018" name="Mol. Biol. Evol.">
        <title>Broad Genomic Sampling Reveals a Smut Pathogenic Ancestry of the Fungal Clade Ustilaginomycotina.</title>
        <authorList>
            <person name="Kijpornyongpan T."/>
            <person name="Mondo S.J."/>
            <person name="Barry K."/>
            <person name="Sandor L."/>
            <person name="Lee J."/>
            <person name="Lipzen A."/>
            <person name="Pangilinan J."/>
            <person name="LaButti K."/>
            <person name="Hainaut M."/>
            <person name="Henrissat B."/>
            <person name="Grigoriev I.V."/>
            <person name="Spatafora J.W."/>
            <person name="Aime M.C."/>
        </authorList>
    </citation>
    <scope>NUCLEOTIDE SEQUENCE [LARGE SCALE GENOMIC DNA]</scope>
    <source>
        <strain evidence="2 3">MCA 5214</strain>
    </source>
</reference>